<organism evidence="1">
    <name type="scientific">Anguilla anguilla</name>
    <name type="common">European freshwater eel</name>
    <name type="synonym">Muraena anguilla</name>
    <dbReference type="NCBI Taxonomy" id="7936"/>
    <lineage>
        <taxon>Eukaryota</taxon>
        <taxon>Metazoa</taxon>
        <taxon>Chordata</taxon>
        <taxon>Craniata</taxon>
        <taxon>Vertebrata</taxon>
        <taxon>Euteleostomi</taxon>
        <taxon>Actinopterygii</taxon>
        <taxon>Neopterygii</taxon>
        <taxon>Teleostei</taxon>
        <taxon>Anguilliformes</taxon>
        <taxon>Anguillidae</taxon>
        <taxon>Anguilla</taxon>
    </lineage>
</organism>
<accession>A0A0E9QHM9</accession>
<evidence type="ECO:0000313" key="1">
    <source>
        <dbReference type="EMBL" id="JAH16376.1"/>
    </source>
</evidence>
<proteinExistence type="predicted"/>
<dbReference type="AlphaFoldDB" id="A0A0E9QHM9"/>
<protein>
    <submittedName>
        <fullName evidence="1">Uncharacterized protein</fullName>
    </submittedName>
</protein>
<reference evidence="1" key="1">
    <citation type="submission" date="2014-11" db="EMBL/GenBank/DDBJ databases">
        <authorList>
            <person name="Amaro Gonzalez C."/>
        </authorList>
    </citation>
    <scope>NUCLEOTIDE SEQUENCE</scope>
</reference>
<reference evidence="1" key="2">
    <citation type="journal article" date="2015" name="Fish Shellfish Immunol.">
        <title>Early steps in the European eel (Anguilla anguilla)-Vibrio vulnificus interaction in the gills: Role of the RtxA13 toxin.</title>
        <authorList>
            <person name="Callol A."/>
            <person name="Pajuelo D."/>
            <person name="Ebbesson L."/>
            <person name="Teles M."/>
            <person name="MacKenzie S."/>
            <person name="Amaro C."/>
        </authorList>
    </citation>
    <scope>NUCLEOTIDE SEQUENCE</scope>
</reference>
<sequence length="41" mass="4621">MNPQRPGLLSACIHSYAEAQKCPCTFFFYTFTPGTLNKHTV</sequence>
<dbReference type="EMBL" id="GBXM01092201">
    <property type="protein sequence ID" value="JAH16376.1"/>
    <property type="molecule type" value="Transcribed_RNA"/>
</dbReference>
<name>A0A0E9QHM9_ANGAN</name>